<evidence type="ECO:0000313" key="2">
    <source>
        <dbReference type="Proteomes" id="UP000178851"/>
    </source>
</evidence>
<gene>
    <name evidence="1" type="ORF">A2627_00410</name>
</gene>
<sequence length="87" mass="9661">MPVPSDKFILDNSLLDESNISFREAMAVVQQEAEEYYERNHGNGKIVTDVEKELLAAKGLSIAHDVGYAAGFMEADRRNNFGPERSG</sequence>
<dbReference type="AlphaFoldDB" id="A0A1F7YL29"/>
<name>A0A1F7YL29_9BACT</name>
<dbReference type="Proteomes" id="UP000178851">
    <property type="component" value="Unassembled WGS sequence"/>
</dbReference>
<comment type="caution">
    <text evidence="1">The sequence shown here is derived from an EMBL/GenBank/DDBJ whole genome shotgun (WGS) entry which is preliminary data.</text>
</comment>
<protein>
    <submittedName>
        <fullName evidence="1">Uncharacterized protein</fullName>
    </submittedName>
</protein>
<proteinExistence type="predicted"/>
<evidence type="ECO:0000313" key="1">
    <source>
        <dbReference type="EMBL" id="OGM27992.1"/>
    </source>
</evidence>
<dbReference type="EMBL" id="MGGI01000001">
    <property type="protein sequence ID" value="OGM27992.1"/>
    <property type="molecule type" value="Genomic_DNA"/>
</dbReference>
<organism evidence="1 2">
    <name type="scientific">Candidatus Woesebacteria bacterium RIFCSPHIGHO2_01_FULL_39_28</name>
    <dbReference type="NCBI Taxonomy" id="1802496"/>
    <lineage>
        <taxon>Bacteria</taxon>
        <taxon>Candidatus Woeseibacteriota</taxon>
    </lineage>
</organism>
<accession>A0A1F7YL29</accession>
<reference evidence="1 2" key="1">
    <citation type="journal article" date="2016" name="Nat. Commun.">
        <title>Thousands of microbial genomes shed light on interconnected biogeochemical processes in an aquifer system.</title>
        <authorList>
            <person name="Anantharaman K."/>
            <person name="Brown C.T."/>
            <person name="Hug L.A."/>
            <person name="Sharon I."/>
            <person name="Castelle C.J."/>
            <person name="Probst A.J."/>
            <person name="Thomas B.C."/>
            <person name="Singh A."/>
            <person name="Wilkins M.J."/>
            <person name="Karaoz U."/>
            <person name="Brodie E.L."/>
            <person name="Williams K.H."/>
            <person name="Hubbard S.S."/>
            <person name="Banfield J.F."/>
        </authorList>
    </citation>
    <scope>NUCLEOTIDE SEQUENCE [LARGE SCALE GENOMIC DNA]</scope>
</reference>